<organism evidence="1 2">
    <name type="scientific">Tilletia horrida</name>
    <dbReference type="NCBI Taxonomy" id="155126"/>
    <lineage>
        <taxon>Eukaryota</taxon>
        <taxon>Fungi</taxon>
        <taxon>Dikarya</taxon>
        <taxon>Basidiomycota</taxon>
        <taxon>Ustilaginomycotina</taxon>
        <taxon>Exobasidiomycetes</taxon>
        <taxon>Tilletiales</taxon>
        <taxon>Tilletiaceae</taxon>
        <taxon>Tilletia</taxon>
    </lineage>
</organism>
<evidence type="ECO:0000313" key="1">
    <source>
        <dbReference type="EMBL" id="KAK0545714.1"/>
    </source>
</evidence>
<name>A0AAN6JVV5_9BASI</name>
<protein>
    <submittedName>
        <fullName evidence="1">Uncharacterized protein</fullName>
    </submittedName>
</protein>
<dbReference type="Proteomes" id="UP001176517">
    <property type="component" value="Unassembled WGS sequence"/>
</dbReference>
<proteinExistence type="predicted"/>
<dbReference type="AlphaFoldDB" id="A0AAN6JVV5"/>
<dbReference type="EMBL" id="JAPDMZ010000220">
    <property type="protein sequence ID" value="KAK0545714.1"/>
    <property type="molecule type" value="Genomic_DNA"/>
</dbReference>
<evidence type="ECO:0000313" key="2">
    <source>
        <dbReference type="Proteomes" id="UP001176517"/>
    </source>
</evidence>
<accession>A0AAN6JVV5</accession>
<sequence length="99" mass="10690">MSSANPAAFEPSAVGTEAADAAFAAYKQSRNSEADRLNHAEAKAQLLKKVDLLVATAIDNFQEQRDVTISPEQRNEAKQAAEQSVITLLDAEGMRDLQT</sequence>
<gene>
    <name evidence="1" type="ORF">OC846_005559</name>
</gene>
<reference evidence="1" key="1">
    <citation type="journal article" date="2023" name="PhytoFront">
        <title>Draft Genome Resources of Seven Strains of Tilletia horrida, Causal Agent of Kernel Smut of Rice.</title>
        <authorList>
            <person name="Khanal S."/>
            <person name="Antony Babu S."/>
            <person name="Zhou X.G."/>
        </authorList>
    </citation>
    <scope>NUCLEOTIDE SEQUENCE</scope>
    <source>
        <strain evidence="1">TX6</strain>
    </source>
</reference>
<comment type="caution">
    <text evidence="1">The sequence shown here is derived from an EMBL/GenBank/DDBJ whole genome shotgun (WGS) entry which is preliminary data.</text>
</comment>
<keyword evidence="2" id="KW-1185">Reference proteome</keyword>